<organism evidence="2 3">
    <name type="scientific">Actinoallomurus acaciae</name>
    <dbReference type="NCBI Taxonomy" id="502577"/>
    <lineage>
        <taxon>Bacteria</taxon>
        <taxon>Bacillati</taxon>
        <taxon>Actinomycetota</taxon>
        <taxon>Actinomycetes</taxon>
        <taxon>Streptosporangiales</taxon>
        <taxon>Thermomonosporaceae</taxon>
        <taxon>Actinoallomurus</taxon>
    </lineage>
</organism>
<feature type="transmembrane region" description="Helical" evidence="1">
    <location>
        <begin position="14"/>
        <end position="34"/>
    </location>
</feature>
<dbReference type="RefSeq" id="WP_378196668.1">
    <property type="nucleotide sequence ID" value="NZ_JBHLZP010000029.1"/>
</dbReference>
<sequence length="157" mass="16588">MSVDPEPGDDPRTWGYAACTWCALFAAVHVYWAVGGDAGLASSAGADLATRRPTAFVLLGLWGVALTLLAGAAFAVALARWRPAGGLRRGMTILGWLTGTALLARALLLELVLLTGTGDVASSVGPLETHWSLILWNPWFALGGLMLILATRQFQRT</sequence>
<evidence type="ECO:0000313" key="3">
    <source>
        <dbReference type="Proteomes" id="UP001589627"/>
    </source>
</evidence>
<dbReference type="InterPro" id="IPR025058">
    <property type="entry name" value="DUF3995"/>
</dbReference>
<gene>
    <name evidence="2" type="ORF">ACFFNX_06400</name>
</gene>
<evidence type="ECO:0000256" key="1">
    <source>
        <dbReference type="SAM" id="Phobius"/>
    </source>
</evidence>
<accession>A0ABV5Y9W7</accession>
<dbReference type="Pfam" id="PF13160">
    <property type="entry name" value="DUF3995"/>
    <property type="match status" value="1"/>
</dbReference>
<keyword evidence="1" id="KW-1133">Transmembrane helix</keyword>
<protein>
    <submittedName>
        <fullName evidence="2">DUF3995 domain-containing protein</fullName>
    </submittedName>
</protein>
<name>A0ABV5Y9W7_9ACTN</name>
<keyword evidence="1" id="KW-0472">Membrane</keyword>
<keyword evidence="3" id="KW-1185">Reference proteome</keyword>
<evidence type="ECO:0000313" key="2">
    <source>
        <dbReference type="EMBL" id="MFB9831816.1"/>
    </source>
</evidence>
<feature type="transmembrane region" description="Helical" evidence="1">
    <location>
        <begin position="54"/>
        <end position="81"/>
    </location>
</feature>
<feature type="transmembrane region" description="Helical" evidence="1">
    <location>
        <begin position="133"/>
        <end position="151"/>
    </location>
</feature>
<keyword evidence="1" id="KW-0812">Transmembrane</keyword>
<dbReference type="EMBL" id="JBHLZP010000029">
    <property type="protein sequence ID" value="MFB9831816.1"/>
    <property type="molecule type" value="Genomic_DNA"/>
</dbReference>
<feature type="transmembrane region" description="Helical" evidence="1">
    <location>
        <begin position="93"/>
        <end position="113"/>
    </location>
</feature>
<dbReference type="Proteomes" id="UP001589627">
    <property type="component" value="Unassembled WGS sequence"/>
</dbReference>
<proteinExistence type="predicted"/>
<reference evidence="2 3" key="1">
    <citation type="submission" date="2024-09" db="EMBL/GenBank/DDBJ databases">
        <authorList>
            <person name="Sun Q."/>
            <person name="Mori K."/>
        </authorList>
    </citation>
    <scope>NUCLEOTIDE SEQUENCE [LARGE SCALE GENOMIC DNA]</scope>
    <source>
        <strain evidence="2 3">TBRC 0563</strain>
    </source>
</reference>
<comment type="caution">
    <text evidence="2">The sequence shown here is derived from an EMBL/GenBank/DDBJ whole genome shotgun (WGS) entry which is preliminary data.</text>
</comment>